<organism evidence="1 2">
    <name type="scientific">Ambrosiozyma monospora</name>
    <name type="common">Yeast</name>
    <name type="synonym">Endomycopsis monosporus</name>
    <dbReference type="NCBI Taxonomy" id="43982"/>
    <lineage>
        <taxon>Eukaryota</taxon>
        <taxon>Fungi</taxon>
        <taxon>Dikarya</taxon>
        <taxon>Ascomycota</taxon>
        <taxon>Saccharomycotina</taxon>
        <taxon>Pichiomycetes</taxon>
        <taxon>Pichiales</taxon>
        <taxon>Pichiaceae</taxon>
        <taxon>Ambrosiozyma</taxon>
    </lineage>
</organism>
<comment type="caution">
    <text evidence="1">The sequence shown here is derived from an EMBL/GenBank/DDBJ whole genome shotgun (WGS) entry which is preliminary data.</text>
</comment>
<gene>
    <name evidence="1" type="ORF">Amon02_000583300</name>
</gene>
<sequence>MRHSMLGDLDDDDQFLEDIRQLTKEEYPQFLSALEFHYNCHLKYIKKKKKKKEKNQVILLLKRCAWLLKLPHVLIKETTTTTTFEILSAPASALNRITAKRQAHGISKVCSCLNFDSNMNSSELKEEIDAAFEYFFSECEKFFKIVLFEGEYQKRLKITRYSWVPMKWKTSKMPFFQSYKWISRKIN</sequence>
<evidence type="ECO:0000313" key="2">
    <source>
        <dbReference type="Proteomes" id="UP001165064"/>
    </source>
</evidence>
<dbReference type="EMBL" id="BSXS01004395">
    <property type="protein sequence ID" value="GME82917.1"/>
    <property type="molecule type" value="Genomic_DNA"/>
</dbReference>
<proteinExistence type="predicted"/>
<keyword evidence="2" id="KW-1185">Reference proteome</keyword>
<name>A0ACB5T7X3_AMBMO</name>
<reference evidence="1" key="1">
    <citation type="submission" date="2023-04" db="EMBL/GenBank/DDBJ databases">
        <title>Ambrosiozyma monospora NBRC 10751.</title>
        <authorList>
            <person name="Ichikawa N."/>
            <person name="Sato H."/>
            <person name="Tonouchi N."/>
        </authorList>
    </citation>
    <scope>NUCLEOTIDE SEQUENCE</scope>
    <source>
        <strain evidence="1">NBRC 10751</strain>
    </source>
</reference>
<accession>A0ACB5T7X3</accession>
<evidence type="ECO:0000313" key="1">
    <source>
        <dbReference type="EMBL" id="GME82917.1"/>
    </source>
</evidence>
<protein>
    <submittedName>
        <fullName evidence="1">Unnamed protein product</fullName>
    </submittedName>
</protein>
<dbReference type="Proteomes" id="UP001165064">
    <property type="component" value="Unassembled WGS sequence"/>
</dbReference>